<keyword evidence="2" id="KW-1185">Reference proteome</keyword>
<evidence type="ECO:0000313" key="1">
    <source>
        <dbReference type="EMBL" id="KAI5656881.1"/>
    </source>
</evidence>
<proteinExistence type="predicted"/>
<accession>A0ACC0ABK8</accession>
<evidence type="ECO:0000313" key="2">
    <source>
        <dbReference type="Proteomes" id="UP001060085"/>
    </source>
</evidence>
<reference evidence="2" key="1">
    <citation type="journal article" date="2023" name="Nat. Plants">
        <title>Single-cell RNA sequencing provides a high-resolution roadmap for understanding the multicellular compartmentation of specialized metabolism.</title>
        <authorList>
            <person name="Sun S."/>
            <person name="Shen X."/>
            <person name="Li Y."/>
            <person name="Li Y."/>
            <person name="Wang S."/>
            <person name="Li R."/>
            <person name="Zhang H."/>
            <person name="Shen G."/>
            <person name="Guo B."/>
            <person name="Wei J."/>
            <person name="Xu J."/>
            <person name="St-Pierre B."/>
            <person name="Chen S."/>
            <person name="Sun C."/>
        </authorList>
    </citation>
    <scope>NUCLEOTIDE SEQUENCE [LARGE SCALE GENOMIC DNA]</scope>
</reference>
<comment type="caution">
    <text evidence="1">The sequence shown here is derived from an EMBL/GenBank/DDBJ whole genome shotgun (WGS) entry which is preliminary data.</text>
</comment>
<protein>
    <submittedName>
        <fullName evidence="1">Uncharacterized protein</fullName>
    </submittedName>
</protein>
<organism evidence="1 2">
    <name type="scientific">Catharanthus roseus</name>
    <name type="common">Madagascar periwinkle</name>
    <name type="synonym">Vinca rosea</name>
    <dbReference type="NCBI Taxonomy" id="4058"/>
    <lineage>
        <taxon>Eukaryota</taxon>
        <taxon>Viridiplantae</taxon>
        <taxon>Streptophyta</taxon>
        <taxon>Embryophyta</taxon>
        <taxon>Tracheophyta</taxon>
        <taxon>Spermatophyta</taxon>
        <taxon>Magnoliopsida</taxon>
        <taxon>eudicotyledons</taxon>
        <taxon>Gunneridae</taxon>
        <taxon>Pentapetalae</taxon>
        <taxon>asterids</taxon>
        <taxon>lamiids</taxon>
        <taxon>Gentianales</taxon>
        <taxon>Apocynaceae</taxon>
        <taxon>Rauvolfioideae</taxon>
        <taxon>Vinceae</taxon>
        <taxon>Catharanthinae</taxon>
        <taxon>Catharanthus</taxon>
    </lineage>
</organism>
<sequence>MSKKKATMTLKDFHGGSIPSDLPLPSAPGVMVRPSDRGGYDRQTSWGNQMGRSDHRLRPGSAGNARNFEDKTPFLSHSTHIGRNFDEDERKPLDGTSGPRRTVSDESLRGLPSRVVEPKIEYSAAGRATSRPASTPGSQYSSSTGSSSYAGRFTEVNNVGASAQGFAGSNGVGLNSQNVGGQSGQVIPGSYPNAWGARKEAAGGKDPAPASFSAPDAALKLAHASALEKVSSGRWHSKQQVSPQIDVEVIRHPESENEFHSRYDDVYNKNAYNNHDMIGGRDSHDLAIQKKVEKSLNISDGIRGAGKEIPTCERARHLVYTEANERSPSSNGNGFHPPHSIGRPTFSDLHSATPASEPSERPKLKLLPRSKPIENLEPPMEDKQVYHQPSAPAHAENHNEAHGNKNHVKVGVLGSEGGNPVVERPKLNLKPRKEPLEQFEGDTESKRNMLFGGARPRELVLKERGVDNVSAKAEDLVHPQHRSRQDSTKTERASTHATPARFNDRPENVSADHRAGKSSEGRDHRLDVERTDAQRRNWRSENWKNKREFDKQQQQQQHHQQQQQERRPSPETWRKPAEHAKPALPEASGVRYGKAASAVELAQAFSKSVSDPATTDRLSGQRGVPNRGQVPFSRLMGPTPRTQINGY</sequence>
<dbReference type="Proteomes" id="UP001060085">
    <property type="component" value="Linkage Group LG06"/>
</dbReference>
<dbReference type="EMBL" id="CM044706">
    <property type="protein sequence ID" value="KAI5656881.1"/>
    <property type="molecule type" value="Genomic_DNA"/>
</dbReference>
<name>A0ACC0ABK8_CATRO</name>
<gene>
    <name evidence="1" type="ORF">M9H77_25674</name>
</gene>